<protein>
    <submittedName>
        <fullName evidence="3">Amylo-alpha-1,6-glucosidase</fullName>
    </submittedName>
</protein>
<gene>
    <name evidence="3" type="ORF">KSX_24850</name>
</gene>
<reference evidence="3" key="1">
    <citation type="submission" date="2020-10" db="EMBL/GenBank/DDBJ databases">
        <title>Taxonomic study of unclassified bacteria belonging to the class Ktedonobacteria.</title>
        <authorList>
            <person name="Yabe S."/>
            <person name="Wang C.M."/>
            <person name="Zheng Y."/>
            <person name="Sakai Y."/>
            <person name="Cavaletti L."/>
            <person name="Monciardini P."/>
            <person name="Donadio S."/>
        </authorList>
    </citation>
    <scope>NUCLEOTIDE SEQUENCE</scope>
    <source>
        <strain evidence="3">SOSP1-1</strain>
    </source>
</reference>
<evidence type="ECO:0000313" key="3">
    <source>
        <dbReference type="EMBL" id="GHO44322.1"/>
    </source>
</evidence>
<dbReference type="Proteomes" id="UP000612362">
    <property type="component" value="Unassembled WGS sequence"/>
</dbReference>
<dbReference type="Pfam" id="PF22422">
    <property type="entry name" value="MGH1-like_GH"/>
    <property type="match status" value="1"/>
</dbReference>
<dbReference type="InterPro" id="IPR012341">
    <property type="entry name" value="6hp_glycosidase-like_sf"/>
</dbReference>
<accession>A0A8J3MPZ1</accession>
<evidence type="ECO:0000313" key="4">
    <source>
        <dbReference type="Proteomes" id="UP000612362"/>
    </source>
</evidence>
<dbReference type="RefSeq" id="WP_220193726.1">
    <property type="nucleotide sequence ID" value="NZ_BNJF01000001.1"/>
</dbReference>
<dbReference type="AlphaFoldDB" id="A0A8J3MPZ1"/>
<dbReference type="GO" id="GO:0005975">
    <property type="term" value="P:carbohydrate metabolic process"/>
    <property type="evidence" value="ECO:0007669"/>
    <property type="project" value="InterPro"/>
</dbReference>
<organism evidence="3 4">
    <name type="scientific">Ktedonospora formicarum</name>
    <dbReference type="NCBI Taxonomy" id="2778364"/>
    <lineage>
        <taxon>Bacteria</taxon>
        <taxon>Bacillati</taxon>
        <taxon>Chloroflexota</taxon>
        <taxon>Ktedonobacteria</taxon>
        <taxon>Ktedonobacterales</taxon>
        <taxon>Ktedonobacteraceae</taxon>
        <taxon>Ktedonospora</taxon>
    </lineage>
</organism>
<name>A0A8J3MPZ1_9CHLR</name>
<sequence>MTDNKPDVVLLPADEGSDEAFNQPEITEEKVHSSATQITLKSGDAFLVANVRGDLLSANQATGLYWHGARFLRECNFFLEGQPLVMLSHHVSHMGNTGQVDLTNPTFKADANTLIEQGEIYVSRLLELHHEELIQTFTITSFRELPRSLRFSLKFGSDFCDLFEVRGLTREQHGQTQPTITTEEAVTLSYLGLDEVTRETRIAFSPATTYAYEDRIHWSLSLERGKAITIKVRIGVCELNAERFAKHIEVEGSRPLAQPTVQTDDYLFNRLLTRGMNDLMMLSTLTPYGYYPYAGIPWFCCPFGRDGLITCQQYTPWFPQVTRGTLAFLAAHQGTKVDDFTEEEPGKILHEMRMGEMANCREIPYIPYYGSIDVTPLFLCILGEYIRWTNDLDFLHSLWPHAQLAARWIADYGDRDGDGFIEYHRTLESGIANQGWKDSWDSASHSNGDLAHSPLALCEVQGYAFAAYQNMGYLARRLGHEAEARGWEQRASELQARFLQAFWWEEEQSFYMALDRDKRPCAIVTTNAGQCLWSGIVPQGKAQLVTERLMREDMFSGWGLRTLSTTAARYNPMSYHNGSVWPHDTAMVGAGFARYGRKDEAAQLLKGLYQASHYFEDARLPELFCGFIQREGFGPTRYPVACSPQAWATGAPGQILNELLGMHADAEHHRLILEQPTLPPWINTLELRDLYIGERRVHLRFTRRGAHTEVEPGEENEVELQIL</sequence>
<evidence type="ECO:0000259" key="2">
    <source>
        <dbReference type="Pfam" id="PF22422"/>
    </source>
</evidence>
<dbReference type="Pfam" id="PF14742">
    <property type="entry name" value="GDE_N_bis"/>
    <property type="match status" value="1"/>
</dbReference>
<dbReference type="InterPro" id="IPR054491">
    <property type="entry name" value="MGH1-like_GH"/>
</dbReference>
<comment type="caution">
    <text evidence="3">The sequence shown here is derived from an EMBL/GenBank/DDBJ whole genome shotgun (WGS) entry which is preliminary data.</text>
</comment>
<dbReference type="InterPro" id="IPR032856">
    <property type="entry name" value="GDE_N_bis"/>
</dbReference>
<feature type="domain" description="Mannosylglycerate hydrolase MGH1-like glycoside hydrolase" evidence="2">
    <location>
        <begin position="384"/>
        <end position="616"/>
    </location>
</feature>
<dbReference type="EMBL" id="BNJF01000001">
    <property type="protein sequence ID" value="GHO44322.1"/>
    <property type="molecule type" value="Genomic_DNA"/>
</dbReference>
<feature type="domain" description="Putative glycogen debranching enzyme N-terminal" evidence="1">
    <location>
        <begin position="40"/>
        <end position="232"/>
    </location>
</feature>
<dbReference type="InterPro" id="IPR008928">
    <property type="entry name" value="6-hairpin_glycosidase_sf"/>
</dbReference>
<dbReference type="Gene3D" id="1.50.10.10">
    <property type="match status" value="1"/>
</dbReference>
<evidence type="ECO:0000259" key="1">
    <source>
        <dbReference type="Pfam" id="PF14742"/>
    </source>
</evidence>
<dbReference type="SUPFAM" id="SSF48208">
    <property type="entry name" value="Six-hairpin glycosidases"/>
    <property type="match status" value="1"/>
</dbReference>
<proteinExistence type="predicted"/>
<keyword evidence="4" id="KW-1185">Reference proteome</keyword>